<dbReference type="Pfam" id="PF01266">
    <property type="entry name" value="DAO"/>
    <property type="match status" value="1"/>
</dbReference>
<evidence type="ECO:0000313" key="8">
    <source>
        <dbReference type="Proteomes" id="UP000306585"/>
    </source>
</evidence>
<dbReference type="NCBIfam" id="NF008726">
    <property type="entry name" value="PRK11728.1"/>
    <property type="match status" value="1"/>
</dbReference>
<dbReference type="Gene3D" id="3.30.9.10">
    <property type="entry name" value="D-Amino Acid Oxidase, subunit A, domain 2"/>
    <property type="match status" value="1"/>
</dbReference>
<dbReference type="PANTHER" id="PTHR43104:SF2">
    <property type="entry name" value="L-2-HYDROXYGLUTARATE DEHYDROGENASE, MITOCHONDRIAL"/>
    <property type="match status" value="1"/>
</dbReference>
<reference evidence="7 8" key="1">
    <citation type="journal article" date="2019" name="Appl. Environ. Microbiol.">
        <title>Environmental Evidence and Genomic Insight of Iron-oxidizing Bacteria Preference Towards More Corrosion Resistant Stainless Steel at Higher Salinities.</title>
        <authorList>
            <person name="Garrison C.E."/>
            <person name="Price K.A."/>
            <person name="Field E.K."/>
        </authorList>
    </citation>
    <scope>NUCLEOTIDE SEQUENCE [LARGE SCALE GENOMIC DNA]</scope>
    <source>
        <strain evidence="7 8">P3</strain>
    </source>
</reference>
<dbReference type="Proteomes" id="UP000306585">
    <property type="component" value="Unassembled WGS sequence"/>
</dbReference>
<dbReference type="InterPro" id="IPR036188">
    <property type="entry name" value="FAD/NAD-bd_sf"/>
</dbReference>
<evidence type="ECO:0000256" key="1">
    <source>
        <dbReference type="ARBA" id="ARBA00001974"/>
    </source>
</evidence>
<comment type="similarity">
    <text evidence="5">Belongs to the L2HGDH family.</text>
</comment>
<comment type="cofactor">
    <cofactor evidence="1">
        <name>FAD</name>
        <dbReference type="ChEBI" id="CHEBI:57692"/>
    </cofactor>
</comment>
<comment type="caution">
    <text evidence="7">The sequence shown here is derived from an EMBL/GenBank/DDBJ whole genome shotgun (WGS) entry which is preliminary data.</text>
</comment>
<evidence type="ECO:0000256" key="4">
    <source>
        <dbReference type="ARBA" id="ARBA00023002"/>
    </source>
</evidence>
<dbReference type="AlphaFoldDB" id="A0A5R9GWC2"/>
<dbReference type="EMBL" id="VBRY01000001">
    <property type="protein sequence ID" value="TLS69029.1"/>
    <property type="molecule type" value="Genomic_DNA"/>
</dbReference>
<evidence type="ECO:0000313" key="7">
    <source>
        <dbReference type="EMBL" id="TLS69029.1"/>
    </source>
</evidence>
<evidence type="ECO:0000256" key="2">
    <source>
        <dbReference type="ARBA" id="ARBA00022630"/>
    </source>
</evidence>
<gene>
    <name evidence="7" type="primary">lhgO</name>
    <name evidence="7" type="ORF">FEF65_00600</name>
</gene>
<dbReference type="EC" id="1.1.3.-" evidence="7"/>
<dbReference type="GO" id="GO:0047545">
    <property type="term" value="F:(S)-2-hydroxyglutarate dehydrogenase activity"/>
    <property type="evidence" value="ECO:0007669"/>
    <property type="project" value="TreeGrafter"/>
</dbReference>
<evidence type="ECO:0000259" key="6">
    <source>
        <dbReference type="Pfam" id="PF01266"/>
    </source>
</evidence>
<proteinExistence type="inferred from homology"/>
<dbReference type="SUPFAM" id="SSF51905">
    <property type="entry name" value="FAD/NAD(P)-binding domain"/>
    <property type="match status" value="1"/>
</dbReference>
<name>A0A5R9GWC2_9PROT</name>
<protein>
    <submittedName>
        <fullName evidence="7">L-2-hydroxyglutarate oxidase</fullName>
        <ecNumber evidence="7">1.1.3.-</ecNumber>
    </submittedName>
</protein>
<organism evidence="7 8">
    <name type="scientific">Mariprofundus erugo</name>
    <dbReference type="NCBI Taxonomy" id="2528639"/>
    <lineage>
        <taxon>Bacteria</taxon>
        <taxon>Pseudomonadati</taxon>
        <taxon>Pseudomonadota</taxon>
        <taxon>Candidatius Mariprofundia</taxon>
        <taxon>Mariprofundales</taxon>
        <taxon>Mariprofundaceae</taxon>
        <taxon>Mariprofundus</taxon>
    </lineage>
</organism>
<keyword evidence="3" id="KW-0274">FAD</keyword>
<dbReference type="Gene3D" id="3.50.50.60">
    <property type="entry name" value="FAD/NAD(P)-binding domain"/>
    <property type="match status" value="1"/>
</dbReference>
<dbReference type="InterPro" id="IPR006076">
    <property type="entry name" value="FAD-dep_OxRdtase"/>
</dbReference>
<keyword evidence="2" id="KW-0285">Flavoprotein</keyword>
<keyword evidence="8" id="KW-1185">Reference proteome</keyword>
<evidence type="ECO:0000256" key="5">
    <source>
        <dbReference type="ARBA" id="ARBA00037941"/>
    </source>
</evidence>
<dbReference type="RefSeq" id="WP_138237844.1">
    <property type="nucleotide sequence ID" value="NZ_VBRY01000001.1"/>
</dbReference>
<dbReference type="PANTHER" id="PTHR43104">
    <property type="entry name" value="L-2-HYDROXYGLUTARATE DEHYDROGENASE, MITOCHONDRIAL"/>
    <property type="match status" value="1"/>
</dbReference>
<feature type="domain" description="FAD dependent oxidoreductase" evidence="6">
    <location>
        <begin position="5"/>
        <end position="396"/>
    </location>
</feature>
<accession>A0A5R9GWC2</accession>
<sequence length="400" mass="44665">MKSYDYVIVGAGIVGLTIARELRQRERDASILIVEKEPEVGRHGSGRNSGVLHSGIYYPEGSLKARLCSNGSKMMAEYCDSHGLPIARLGKVILPVREGDDRQLDLLYHRAIANGARVELLDEKQLLEYEPSARTATGQALLSPDTAVVEPRVIVQHMVASLQRDGVEIRYQDEIVEVDTEQAEIRTKNGRYGYGWLFNSSGQYADKVGHLFGVGQNYTLLPFKGIYYRLSSESKVVCNSLIYPVPDLNVPFLGVHYTKKIDGSVYLGPTAVPALGREHYRGLEGISLTESMSILFRLGQQYALNRQGFRHFSHSEALRFFKSKFAEAARYLTPELRDEDLLVCDKVGIRAQLLDISKHELVMDFIVENGENSTHVLNAISPAFTSSMSFAKYIVDQKGV</sequence>
<dbReference type="GO" id="GO:0005737">
    <property type="term" value="C:cytoplasm"/>
    <property type="evidence" value="ECO:0007669"/>
    <property type="project" value="TreeGrafter"/>
</dbReference>
<keyword evidence="4 7" id="KW-0560">Oxidoreductase</keyword>
<evidence type="ECO:0000256" key="3">
    <source>
        <dbReference type="ARBA" id="ARBA00022827"/>
    </source>
</evidence>